<accession>A0A127KPF1</accession>
<dbReference type="Gene3D" id="3.60.21.10">
    <property type="match status" value="1"/>
</dbReference>
<dbReference type="OrthoDB" id="5553at10239"/>
<dbReference type="InterPro" id="IPR029052">
    <property type="entry name" value="Metallo-depent_PP-like"/>
</dbReference>
<dbReference type="SUPFAM" id="SSF56300">
    <property type="entry name" value="Metallo-dependent phosphatases"/>
    <property type="match status" value="1"/>
</dbReference>
<dbReference type="RefSeq" id="YP_009301879.1">
    <property type="nucleotide sequence ID" value="NC_031238.1"/>
</dbReference>
<organism evidence="2 3">
    <name type="scientific">Mycobacterium phage Catalina</name>
    <dbReference type="NCBI Taxonomy" id="1792253"/>
    <lineage>
        <taxon>Viruses</taxon>
        <taxon>Duplodnaviria</taxon>
        <taxon>Heunggongvirae</taxon>
        <taxon>Uroviricota</taxon>
        <taxon>Caudoviricetes</taxon>
        <taxon>Fromanvirus</taxon>
        <taxon>Fromanvirus packman</taxon>
    </lineage>
</organism>
<evidence type="ECO:0000313" key="3">
    <source>
        <dbReference type="Proteomes" id="UP000201448"/>
    </source>
</evidence>
<evidence type="ECO:0000259" key="1">
    <source>
        <dbReference type="Pfam" id="PF00149"/>
    </source>
</evidence>
<name>A0A127KPF1_9CAUD</name>
<gene>
    <name evidence="2" type="ORF">PBI_CATALINA_57</name>
</gene>
<dbReference type="Pfam" id="PF00149">
    <property type="entry name" value="Metallophos"/>
    <property type="match status" value="1"/>
</dbReference>
<dbReference type="Proteomes" id="UP000201448">
    <property type="component" value="Segment"/>
</dbReference>
<evidence type="ECO:0000313" key="2">
    <source>
        <dbReference type="EMBL" id="AMO43824.1"/>
    </source>
</evidence>
<dbReference type="GO" id="GO:0016787">
    <property type="term" value="F:hydrolase activity"/>
    <property type="evidence" value="ECO:0007669"/>
    <property type="project" value="InterPro"/>
</dbReference>
<dbReference type="InterPro" id="IPR004843">
    <property type="entry name" value="Calcineurin-like_PHP"/>
</dbReference>
<protein>
    <submittedName>
        <fullName evidence="2">Metallophosphoesterase</fullName>
    </submittedName>
</protein>
<sequence length="256" mass="28679">MTKRIVIISDTQIPFDDRKAVDRVVEFIGDYQPDEVIHIGDLMDYPSPSRWTKGTAEEFQQRIKPDSEQAKRRFLEPLRARYDGPVGVHEGNHDSRPFDYLAKFAPALVEFAEDFRFQNLLDFDGFGIKVLPEFNKVAPGWITTHGHRGGIRLTQKAGDTALNAAVRMNCSVVMGHTHRLGLKPQSAGYGGKIHQALWGMEVGNLMNMELAGYLKGGTANWQQGFGLLTVEGNHVKPELIPIAHGRFVVDGNIWKV</sequence>
<feature type="domain" description="Calcineurin-like phosphoesterase" evidence="1">
    <location>
        <begin position="4"/>
        <end position="179"/>
    </location>
</feature>
<dbReference type="GeneID" id="29122807"/>
<dbReference type="EMBL" id="KU613353">
    <property type="protein sequence ID" value="AMO43824.1"/>
    <property type="molecule type" value="Genomic_DNA"/>
</dbReference>
<dbReference type="KEGG" id="vg:29122807"/>
<reference evidence="2 3" key="1">
    <citation type="submission" date="2016-01" db="EMBL/GenBank/DDBJ databases">
        <authorList>
            <person name="Cotto-Rosario A."/>
            <person name="Gomez-Fuentes N."/>
            <person name="Berrios-Ruiz J."/>
            <person name="Caceres-Velazquez C."/>
            <person name="Casiano-Real M."/>
            <person name="Cotto-Berrios I."/>
            <person name="Crespo-Vega V."/>
            <person name="DeJesus-David M."/>
            <person name="DelToro-Sanchez C.J."/>
            <person name="Diaz-Morales C.J."/>
            <person name="Espada-Ramos M."/>
            <person name="Feliciano-Torres M.J."/>
            <person name="Fernandez-Rodriguez P.M."/>
            <person name="Fernandez-Martinez M."/>
            <person name="Figueroa-Concepcion D."/>
            <person name="Figueroa-Bermudez M.L."/>
            <person name="Garcia-Delgado K."/>
            <person name="Nunez-Rodriguez C."/>
            <person name="Quiles-Santiago A.M."/>
            <person name="Rodriguez-Gonzalez A."/>
            <person name="Santiago-Burgos D."/>
            <person name="Solivan-Perez E."/>
            <person name="Torres-Vazquez A."/>
            <person name="Verdejo-Lopez V."/>
            <person name="Vazquez E."/>
            <person name="Rubin M.R."/>
            <person name="Ware V.C."/>
            <person name="Bradley K.W."/>
            <person name="Asai D.J."/>
            <person name="Bowman C.A."/>
            <person name="Russell D.A."/>
            <person name="Pope W.H."/>
            <person name="Jacobs-Sera D."/>
            <person name="Hendrix R.W."/>
            <person name="Hatfull G.F."/>
        </authorList>
    </citation>
    <scope>NUCLEOTIDE SEQUENCE [LARGE SCALE GENOMIC DNA]</scope>
</reference>
<proteinExistence type="predicted"/>